<feature type="domain" description="Alpha-L-rhamnosidase six-hairpin glycosidase" evidence="1">
    <location>
        <begin position="355"/>
        <end position="680"/>
    </location>
</feature>
<dbReference type="AlphaFoldDB" id="A0A4Q2KBR4"/>
<dbReference type="InterPro" id="IPR008979">
    <property type="entry name" value="Galactose-bd-like_sf"/>
</dbReference>
<dbReference type="Gene3D" id="2.60.120.260">
    <property type="entry name" value="Galactose-binding domain-like"/>
    <property type="match status" value="3"/>
</dbReference>
<dbReference type="RefSeq" id="WP_129225297.1">
    <property type="nucleotide sequence ID" value="NZ_SDOZ01000002.1"/>
</dbReference>
<sequence>MNKVFSKSKWIWLKECKANQYADFIVKFIVTEKDAKLRISADSDYEAYVNGHFVYAGQYPDYPHYKIYDEFDVGVVCKEGENTLAVRCRYVGEDTSTYRREQAGLLFEIESLGRIVAYSGEHILSREDLCYRSGPMEKISPQLGFSFLYDSTKEDDWTEGFSKSVAVEKSCELFPRPNKRLVFEECRGAVLVSQGDFVLKRTMPTAAETAANAYLRHIALDEMGNTFAPRCPLPSGNGYRLQGAGDGVYALADMGEETAGFVCLDFEVPCDCDVIAAFGEHLDDLRVRSYIDGRNFAFTYRAHRGRNVWRGNLRRLGLRYLQLYFLCERANLYDCRVLACRYPAKRKHTDIRDGLYRKIYENGVRTLENCMHEHYEDCPWREQALYAMDSRNQMLFGYFVFDDPLYAQSNLRLMSKGLREDGLLELCFPARVGVTIPSFSLYFVFAVVENYEFTEDKAFLEEMMPTVHAILGAFERRREERGLVPVFAETPYWNFYEWKDDLDGGAIFRGEPLAPRYDSCLNLLYLYALQKTAALCANAAYGKEISALKYAIVREFFDAGRGAFSTVSENGQKRGFAQLPQALAVMTGCVPAGMRPFGELLEDATLTSLSLSNKIWAYEALLKADTENLGFVLRDIEKTFGGMVTCGDTTLYETEGGAADFHLAGSLCHGWSAVPCYIFQRYAKEKI</sequence>
<dbReference type="PANTHER" id="PTHR34987">
    <property type="entry name" value="C, PUTATIVE (AFU_ORTHOLOGUE AFUA_3G02880)-RELATED"/>
    <property type="match status" value="1"/>
</dbReference>
<gene>
    <name evidence="2" type="ORF">ESZ91_06460</name>
</gene>
<keyword evidence="3" id="KW-1185">Reference proteome</keyword>
<accession>A0A4Q2KBR4</accession>
<dbReference type="PANTHER" id="PTHR34987:SF2">
    <property type="entry name" value="B, PUTATIVE (AFU_ORTHOLOGUE AFUA_7G05040)-RELATED"/>
    <property type="match status" value="1"/>
</dbReference>
<dbReference type="InterPro" id="IPR035396">
    <property type="entry name" value="Bac_rhamnosid6H"/>
</dbReference>
<dbReference type="OrthoDB" id="9815108at2"/>
<dbReference type="InterPro" id="IPR008928">
    <property type="entry name" value="6-hairpin_glycosidase_sf"/>
</dbReference>
<reference evidence="2 3" key="1">
    <citation type="journal article" date="2019" name="Gut">
        <title>Antibiotics-induced monodominance of a novel gut bacterial order.</title>
        <authorList>
            <person name="Hildebrand F."/>
            <person name="Moitinho-Silva L."/>
            <person name="Blasche S."/>
            <person name="Jahn M.T."/>
            <person name="Gossmann T.I."/>
            <person name="Heuerta-Cepas J."/>
            <person name="Hercog R."/>
            <person name="Luetge M."/>
            <person name="Bahram M."/>
            <person name="Pryszlak A."/>
            <person name="Alves R.J."/>
            <person name="Waszak S.M."/>
            <person name="Zhu A."/>
            <person name="Ye L."/>
            <person name="Costea P.I."/>
            <person name="Aalvink S."/>
            <person name="Belzer C."/>
            <person name="Forslund S.K."/>
            <person name="Sunagawa S."/>
            <person name="Hentschel U."/>
            <person name="Merten C."/>
            <person name="Patil K.R."/>
            <person name="Benes V."/>
            <person name="Bork P."/>
        </authorList>
    </citation>
    <scope>NUCLEOTIDE SEQUENCE [LARGE SCALE GENOMIC DNA]</scope>
    <source>
        <strain evidence="2 3">HDS1380</strain>
    </source>
</reference>
<dbReference type="Proteomes" id="UP000291269">
    <property type="component" value="Unassembled WGS sequence"/>
</dbReference>
<name>A0A4Q2KBR4_9FIRM</name>
<comment type="caution">
    <text evidence="2">The sequence shown here is derived from an EMBL/GenBank/DDBJ whole genome shotgun (WGS) entry which is preliminary data.</text>
</comment>
<dbReference type="SUPFAM" id="SSF48208">
    <property type="entry name" value="Six-hairpin glycosidases"/>
    <property type="match status" value="1"/>
</dbReference>
<organism evidence="2 3">
    <name type="scientific">Candidatus Borkfalkia ceftriaxoniphila</name>
    <dbReference type="NCBI Taxonomy" id="2508949"/>
    <lineage>
        <taxon>Bacteria</taxon>
        <taxon>Bacillati</taxon>
        <taxon>Bacillota</taxon>
        <taxon>Clostridia</taxon>
        <taxon>Christensenellales</taxon>
        <taxon>Christensenellaceae</taxon>
        <taxon>Candidatus Borkfalkia</taxon>
    </lineage>
</organism>
<dbReference type="EMBL" id="SDOZ01000002">
    <property type="protein sequence ID" value="RXZ62028.1"/>
    <property type="molecule type" value="Genomic_DNA"/>
</dbReference>
<proteinExistence type="predicted"/>
<evidence type="ECO:0000259" key="1">
    <source>
        <dbReference type="Pfam" id="PF17389"/>
    </source>
</evidence>
<dbReference type="SUPFAM" id="SSF49785">
    <property type="entry name" value="Galactose-binding domain-like"/>
    <property type="match status" value="1"/>
</dbReference>
<protein>
    <recommendedName>
        <fullName evidence="1">Alpha-L-rhamnosidase six-hairpin glycosidase domain-containing protein</fullName>
    </recommendedName>
</protein>
<dbReference type="Pfam" id="PF17389">
    <property type="entry name" value="Bac_rhamnosid6H"/>
    <property type="match status" value="1"/>
</dbReference>
<evidence type="ECO:0000313" key="2">
    <source>
        <dbReference type="EMBL" id="RXZ62028.1"/>
    </source>
</evidence>
<dbReference type="GO" id="GO:0005975">
    <property type="term" value="P:carbohydrate metabolic process"/>
    <property type="evidence" value="ECO:0007669"/>
    <property type="project" value="InterPro"/>
</dbReference>
<dbReference type="Gene3D" id="1.50.10.10">
    <property type="match status" value="1"/>
</dbReference>
<evidence type="ECO:0000313" key="3">
    <source>
        <dbReference type="Proteomes" id="UP000291269"/>
    </source>
</evidence>
<dbReference type="InterPro" id="IPR012341">
    <property type="entry name" value="6hp_glycosidase-like_sf"/>
</dbReference>